<evidence type="ECO:0000313" key="1">
    <source>
        <dbReference type="EMBL" id="KAK7961936.1"/>
    </source>
</evidence>
<comment type="caution">
    <text evidence="1">The sequence shown here is derived from an EMBL/GenBank/DDBJ whole genome shotgun (WGS) entry which is preliminary data.</text>
</comment>
<organism evidence="1 2">
    <name type="scientific">Apiospora aurea</name>
    <dbReference type="NCBI Taxonomy" id="335848"/>
    <lineage>
        <taxon>Eukaryota</taxon>
        <taxon>Fungi</taxon>
        <taxon>Dikarya</taxon>
        <taxon>Ascomycota</taxon>
        <taxon>Pezizomycotina</taxon>
        <taxon>Sordariomycetes</taxon>
        <taxon>Xylariomycetidae</taxon>
        <taxon>Amphisphaeriales</taxon>
        <taxon>Apiosporaceae</taxon>
        <taxon>Apiospora</taxon>
    </lineage>
</organism>
<dbReference type="EMBL" id="JAQQWE010000002">
    <property type="protein sequence ID" value="KAK7961936.1"/>
    <property type="molecule type" value="Genomic_DNA"/>
</dbReference>
<dbReference type="RefSeq" id="XP_066704047.1">
    <property type="nucleotide sequence ID" value="XM_066838983.1"/>
</dbReference>
<proteinExistence type="predicted"/>
<dbReference type="Proteomes" id="UP001391051">
    <property type="component" value="Unassembled WGS sequence"/>
</dbReference>
<evidence type="ECO:0000313" key="2">
    <source>
        <dbReference type="Proteomes" id="UP001391051"/>
    </source>
</evidence>
<protein>
    <submittedName>
        <fullName evidence="1">Uncharacterized protein</fullName>
    </submittedName>
</protein>
<keyword evidence="2" id="KW-1185">Reference proteome</keyword>
<accession>A0ABR1QPS2</accession>
<gene>
    <name evidence="1" type="ORF">PG986_002761</name>
</gene>
<name>A0ABR1QPS2_9PEZI</name>
<dbReference type="GeneID" id="92072045"/>
<sequence length="346" mass="37763">MVAPSSDARFHRAGGPQFASISALSLKAICVDRSVLGEKKTNLGPPPGLLPGVQRERVLPAVLLREFLVHVDGVQLELLDARLDRLGAGVLDGVVARDEVRRALALVRAERVGEPLQLEDGRLELGVGAPDAAPLKVQHARHGVHKPAREGVAVLLVPVRRRLRPGDAVDGPEEGDQLVLEERQQQRQRHAAALLAFGALQADVEVAVRDHDGVQELQQVPGGLFRHPVLFSLQLGREVVCVEIRFVRFHGQSEELPGLFVERIIQNRETLVEAVGELVAKHGHPSVNRLVHREGAESSRHLCQPLEDVPALVVLVRIAYDLSSLAAYVIRFQGDAPGLVDNLHYP</sequence>
<reference evidence="1 2" key="1">
    <citation type="submission" date="2023-01" db="EMBL/GenBank/DDBJ databases">
        <title>Analysis of 21 Apiospora genomes using comparative genomics revels a genus with tremendous synthesis potential of carbohydrate active enzymes and secondary metabolites.</title>
        <authorList>
            <person name="Sorensen T."/>
        </authorList>
    </citation>
    <scope>NUCLEOTIDE SEQUENCE [LARGE SCALE GENOMIC DNA]</scope>
    <source>
        <strain evidence="1 2">CBS 24483</strain>
    </source>
</reference>